<evidence type="ECO:0000313" key="2">
    <source>
        <dbReference type="EMBL" id="MDT0349179.1"/>
    </source>
</evidence>
<feature type="region of interest" description="Disordered" evidence="1">
    <location>
        <begin position="75"/>
        <end position="109"/>
    </location>
</feature>
<dbReference type="Proteomes" id="UP001183202">
    <property type="component" value="Unassembled WGS sequence"/>
</dbReference>
<keyword evidence="3" id="KW-1185">Reference proteome</keyword>
<evidence type="ECO:0000256" key="1">
    <source>
        <dbReference type="SAM" id="MobiDB-lite"/>
    </source>
</evidence>
<organism evidence="2 3">
    <name type="scientific">Pseudonocardia charpentierae</name>
    <dbReference type="NCBI Taxonomy" id="3075545"/>
    <lineage>
        <taxon>Bacteria</taxon>
        <taxon>Bacillati</taxon>
        <taxon>Actinomycetota</taxon>
        <taxon>Actinomycetes</taxon>
        <taxon>Pseudonocardiales</taxon>
        <taxon>Pseudonocardiaceae</taxon>
        <taxon>Pseudonocardia</taxon>
    </lineage>
</organism>
<evidence type="ECO:0000313" key="3">
    <source>
        <dbReference type="Proteomes" id="UP001183202"/>
    </source>
</evidence>
<gene>
    <name evidence="2" type="ORF">RM445_06535</name>
</gene>
<dbReference type="RefSeq" id="WP_311555160.1">
    <property type="nucleotide sequence ID" value="NZ_JAVREJ010000003.1"/>
</dbReference>
<comment type="caution">
    <text evidence="2">The sequence shown here is derived from an EMBL/GenBank/DDBJ whole genome shotgun (WGS) entry which is preliminary data.</text>
</comment>
<evidence type="ECO:0008006" key="4">
    <source>
        <dbReference type="Google" id="ProtNLM"/>
    </source>
</evidence>
<protein>
    <recommendedName>
        <fullName evidence="4">YgiT-type zinc finger protein</fullName>
    </recommendedName>
</protein>
<dbReference type="EMBL" id="JAVREJ010000003">
    <property type="protein sequence ID" value="MDT0349179.1"/>
    <property type="molecule type" value="Genomic_DNA"/>
</dbReference>
<reference evidence="3" key="1">
    <citation type="submission" date="2023-07" db="EMBL/GenBank/DDBJ databases">
        <title>30 novel species of actinomycetes from the DSMZ collection.</title>
        <authorList>
            <person name="Nouioui I."/>
        </authorList>
    </citation>
    <scope>NUCLEOTIDE SEQUENCE [LARGE SCALE GENOMIC DNA]</scope>
    <source>
        <strain evidence="3">DSM 45834</strain>
    </source>
</reference>
<sequence length="109" mass="11926">MTTPTPDETGAAPARCPSCGGRWIDGRIAMPIVGGLRFTYRLGTNEVTTEVAARMCGDCGQVDLRGREPDLIRRAEQASAQAGPTQRWALRSHRSTGGYRSRYGQERTE</sequence>
<proteinExistence type="predicted"/>
<name>A0ABU2N950_9PSEU</name>
<accession>A0ABU2N950</accession>